<dbReference type="EMBL" id="RSCD01000005">
    <property type="protein sequence ID" value="RSH92656.1"/>
    <property type="molecule type" value="Genomic_DNA"/>
</dbReference>
<organism evidence="1 2">
    <name type="scientific">Saitozyma podzolica</name>
    <dbReference type="NCBI Taxonomy" id="1890683"/>
    <lineage>
        <taxon>Eukaryota</taxon>
        <taxon>Fungi</taxon>
        <taxon>Dikarya</taxon>
        <taxon>Basidiomycota</taxon>
        <taxon>Agaricomycotina</taxon>
        <taxon>Tremellomycetes</taxon>
        <taxon>Tremellales</taxon>
        <taxon>Trimorphomycetaceae</taxon>
        <taxon>Saitozyma</taxon>
    </lineage>
</organism>
<evidence type="ECO:0000313" key="1">
    <source>
        <dbReference type="EMBL" id="RSH92656.1"/>
    </source>
</evidence>
<sequence>MASYKISPATEADVPELLSLILDLAVYEKEPDAVVATPELMIENVFRKKYAECLIARKETSDGSKGEAVGLALGGLIHDLKLFSIIY</sequence>
<comment type="caution">
    <text evidence="1">The sequence shown here is derived from an EMBL/GenBank/DDBJ whole genome shotgun (WGS) entry which is preliminary data.</text>
</comment>
<protein>
    <recommendedName>
        <fullName evidence="3">N-acetyltransferase domain-containing protein</fullName>
    </recommendedName>
</protein>
<dbReference type="InterPro" id="IPR016181">
    <property type="entry name" value="Acyl_CoA_acyltransferase"/>
</dbReference>
<dbReference type="Gene3D" id="3.40.630.30">
    <property type="match status" value="1"/>
</dbReference>
<reference evidence="1 2" key="1">
    <citation type="submission" date="2018-11" db="EMBL/GenBank/DDBJ databases">
        <title>Genome sequence of Saitozyma podzolica DSM 27192.</title>
        <authorList>
            <person name="Aliyu H."/>
            <person name="Gorte O."/>
            <person name="Ochsenreither K."/>
        </authorList>
    </citation>
    <scope>NUCLEOTIDE SEQUENCE [LARGE SCALE GENOMIC DNA]</scope>
    <source>
        <strain evidence="1 2">DSM 27192</strain>
    </source>
</reference>
<name>A0A427YNL5_9TREE</name>
<proteinExistence type="predicted"/>
<keyword evidence="2" id="KW-1185">Reference proteome</keyword>
<evidence type="ECO:0008006" key="3">
    <source>
        <dbReference type="Google" id="ProtNLM"/>
    </source>
</evidence>
<dbReference type="Proteomes" id="UP000279259">
    <property type="component" value="Unassembled WGS sequence"/>
</dbReference>
<dbReference type="AlphaFoldDB" id="A0A427YNL5"/>
<evidence type="ECO:0000313" key="2">
    <source>
        <dbReference type="Proteomes" id="UP000279259"/>
    </source>
</evidence>
<dbReference type="OrthoDB" id="7305308at2759"/>
<dbReference type="STRING" id="1890683.A0A427YNL5"/>
<gene>
    <name evidence="1" type="ORF">EHS25_008101</name>
</gene>
<accession>A0A427YNL5</accession>
<dbReference type="SUPFAM" id="SSF55729">
    <property type="entry name" value="Acyl-CoA N-acyltransferases (Nat)"/>
    <property type="match status" value="1"/>
</dbReference>